<keyword evidence="2" id="KW-0393">Immunoglobulin domain</keyword>
<feature type="domain" description="Ig-like" evidence="7">
    <location>
        <begin position="420"/>
        <end position="498"/>
    </location>
</feature>
<feature type="transmembrane region" description="Helical" evidence="4">
    <location>
        <begin position="715"/>
        <end position="740"/>
    </location>
</feature>
<dbReference type="EMBL" id="CAJVCH010322619">
    <property type="protein sequence ID" value="CAG7786661.1"/>
    <property type="molecule type" value="Genomic_DNA"/>
</dbReference>
<dbReference type="SMART" id="SM00408">
    <property type="entry name" value="IGc2"/>
    <property type="match status" value="7"/>
</dbReference>
<dbReference type="Pfam" id="PF07679">
    <property type="entry name" value="I-set"/>
    <property type="match status" value="3"/>
</dbReference>
<evidence type="ECO:0000256" key="3">
    <source>
        <dbReference type="SAM" id="MobiDB-lite"/>
    </source>
</evidence>
<evidence type="ECO:0000256" key="4">
    <source>
        <dbReference type="SAM" id="Phobius"/>
    </source>
</evidence>
<evidence type="ECO:0000313" key="9">
    <source>
        <dbReference type="Proteomes" id="UP000708208"/>
    </source>
</evidence>
<keyword evidence="5" id="KW-0732">Signal</keyword>
<gene>
    <name evidence="8" type="ORF">AFUS01_LOCUS25221</name>
</gene>
<dbReference type="GO" id="GO:0043025">
    <property type="term" value="C:neuronal cell body"/>
    <property type="evidence" value="ECO:0007669"/>
    <property type="project" value="TreeGrafter"/>
</dbReference>
<keyword evidence="1" id="KW-1015">Disulfide bond</keyword>
<dbReference type="InterPro" id="IPR050958">
    <property type="entry name" value="Cell_Adh-Cytoskel_Orgn"/>
</dbReference>
<dbReference type="GO" id="GO:0050808">
    <property type="term" value="P:synapse organization"/>
    <property type="evidence" value="ECO:0007669"/>
    <property type="project" value="TreeGrafter"/>
</dbReference>
<keyword evidence="4" id="KW-0812">Transmembrane</keyword>
<evidence type="ECO:0000256" key="1">
    <source>
        <dbReference type="ARBA" id="ARBA00023157"/>
    </source>
</evidence>
<dbReference type="PANTHER" id="PTHR45080">
    <property type="entry name" value="CONTACTIN 5"/>
    <property type="match status" value="1"/>
</dbReference>
<accession>A0A8J2KBD6</accession>
<evidence type="ECO:0000313" key="8">
    <source>
        <dbReference type="EMBL" id="CAG7786661.1"/>
    </source>
</evidence>
<evidence type="ECO:0000256" key="2">
    <source>
        <dbReference type="ARBA" id="ARBA00023319"/>
    </source>
</evidence>
<dbReference type="InterPro" id="IPR008266">
    <property type="entry name" value="Tyr_kinase_AS"/>
</dbReference>
<reference evidence="8" key="1">
    <citation type="submission" date="2021-06" db="EMBL/GenBank/DDBJ databases">
        <authorList>
            <person name="Hodson N. C."/>
            <person name="Mongue J. A."/>
            <person name="Jaron S. K."/>
        </authorList>
    </citation>
    <scope>NUCLEOTIDE SEQUENCE</scope>
</reference>
<dbReference type="GO" id="GO:0004672">
    <property type="term" value="F:protein kinase activity"/>
    <property type="evidence" value="ECO:0007669"/>
    <property type="project" value="InterPro"/>
</dbReference>
<dbReference type="CDD" id="cd00096">
    <property type="entry name" value="Ig"/>
    <property type="match status" value="4"/>
</dbReference>
<dbReference type="FunFam" id="2.60.40.10:FF:000032">
    <property type="entry name" value="palladin isoform X1"/>
    <property type="match status" value="2"/>
</dbReference>
<feature type="domain" description="Ig-like" evidence="7">
    <location>
        <begin position="226"/>
        <end position="293"/>
    </location>
</feature>
<feature type="domain" description="Ig-like" evidence="7">
    <location>
        <begin position="504"/>
        <end position="606"/>
    </location>
</feature>
<dbReference type="Pfam" id="PF07714">
    <property type="entry name" value="PK_Tyr_Ser-Thr"/>
    <property type="match status" value="1"/>
</dbReference>
<evidence type="ECO:0000259" key="6">
    <source>
        <dbReference type="PROSITE" id="PS50011"/>
    </source>
</evidence>
<dbReference type="Pfam" id="PF13927">
    <property type="entry name" value="Ig_3"/>
    <property type="match status" value="4"/>
</dbReference>
<feature type="domain" description="Ig-like" evidence="7">
    <location>
        <begin position="9"/>
        <end position="115"/>
    </location>
</feature>
<evidence type="ECO:0008006" key="10">
    <source>
        <dbReference type="Google" id="ProtNLM"/>
    </source>
</evidence>
<feature type="domain" description="Ig-like" evidence="7">
    <location>
        <begin position="321"/>
        <end position="417"/>
    </location>
</feature>
<dbReference type="PROSITE" id="PS50011">
    <property type="entry name" value="PROTEIN_KINASE_DOM"/>
    <property type="match status" value="1"/>
</dbReference>
<feature type="compositionally biased region" description="Basic and acidic residues" evidence="3">
    <location>
        <begin position="758"/>
        <end position="767"/>
    </location>
</feature>
<feature type="region of interest" description="Disordered" evidence="3">
    <location>
        <begin position="758"/>
        <end position="836"/>
    </location>
</feature>
<dbReference type="GO" id="GO:0005886">
    <property type="term" value="C:plasma membrane"/>
    <property type="evidence" value="ECO:0007669"/>
    <property type="project" value="TreeGrafter"/>
</dbReference>
<dbReference type="PANTHER" id="PTHR45080:SF21">
    <property type="entry name" value="INACTIVE TYROSINE-PROTEIN KINASE 7"/>
    <property type="match status" value="1"/>
</dbReference>
<dbReference type="InterPro" id="IPR000719">
    <property type="entry name" value="Prot_kinase_dom"/>
</dbReference>
<name>A0A8J2KBD6_9HEXA</name>
<feature type="compositionally biased region" description="Polar residues" evidence="3">
    <location>
        <begin position="816"/>
        <end position="829"/>
    </location>
</feature>
<comment type="caution">
    <text evidence="8">The sequence shown here is derived from an EMBL/GenBank/DDBJ whole genome shotgun (WGS) entry which is preliminary data.</text>
</comment>
<evidence type="ECO:0000256" key="5">
    <source>
        <dbReference type="SAM" id="SignalP"/>
    </source>
</evidence>
<sequence>MQRSTFRFPSSLIILYMILIDLTVATKIESRGSFHFTKGNGDQTTVQDGDENILLQCQVSVSTNVNYSWQLNGKSLENTTRRHQNGSNLFISPVLRERDQGNFTCTATSTNLKFTLVSQPQVINFVWIAPYTSVHLSSPAREAEIHPGVDVILSCHVEGSSPITYQWFRNGEQLYSDGKTLDGMLLHLKNVLADENGSYSCRASNDAGLADYDGMFHLVVPDEDVPKLITGPENAVATVGNPAGFHCSFQDNLSIQWSFGDNYILNTSRHTIYPNGTLLIDGIEPSDTGIYKCLGNFKTFPTNLLVYSAYLKIAYLEALTPASLDTPALTPDRKLGVGEGSGVELFCGKPGGYPIPLIYWEDPHGKRVEESQENNMIVSNSNTLKIGNIRESQGGKYTCVVENIAGSGRQHVEIVITTQASIQTHPKTTIADEGESAVFTCLFKSGDLFQVRWLRNGVPIPRRNESDESGGIPRGQQNSTLVIKPVGLTDAGDYTCEIITPGFPSVHSRPAQLFVTEKLKFQPEPIDRKLELGTNSKIHCKAHGNPTPIVRWLKPKEGEPLFQLPGHRIDINGTLHFPNVTPSDAGSYICVASNAQGSINSSIRVDVIVLPKFVVTPRNPTDAIEGHSVLIDCQAHGDPKPTIQWDKEKILNGFDHKRFQVLENGSLFVTKVAREDDGLYGCIAGNSGGFMREEVRLAVKSNDQFISESIEEGNLMTLTVSITLSVATGYMLLVIGLMVWCRYRQLQRKHAYIAESRKENGDAEMKETGPLNNGNTSTLLQNGRTKKSSCGDSVKSEGETAKSTHSSIGNGRAASATASVASHRSQISQHSKRSCGSGYDKISFPRQQLQFVMLLGHGEFGEVFLAKAKKLKDNEPESLVMVKSLETREESALFNFKREIDMYYKLNHDNVCRLVKLCRDMDPHYMIMEYSDWGDLKQFLLATRQKSMRKVPQPPTLTMSQITQVVSQVALGMEHLSNNRFVHKDLATRNCLISSGLRIKISNPNLMKDTYSNEYFKYKNAVIPVRWLSPEALFDDDYSTKSDVWAFAVLVWEVIYQAQIPFEGQSNQGIVDQLEKKDMIWKGEKMTEYTPPKLTDLLTKCWDLCPTNRPNFSAIAIELDEIFRQI</sequence>
<dbReference type="InterPro" id="IPR003599">
    <property type="entry name" value="Ig_sub"/>
</dbReference>
<evidence type="ECO:0000259" key="7">
    <source>
        <dbReference type="PROSITE" id="PS50835"/>
    </source>
</evidence>
<keyword evidence="4" id="KW-1133">Transmembrane helix</keyword>
<dbReference type="InterPro" id="IPR003598">
    <property type="entry name" value="Ig_sub2"/>
</dbReference>
<dbReference type="GO" id="GO:0007156">
    <property type="term" value="P:homophilic cell adhesion via plasma membrane adhesion molecules"/>
    <property type="evidence" value="ECO:0007669"/>
    <property type="project" value="TreeGrafter"/>
</dbReference>
<dbReference type="InterPro" id="IPR007110">
    <property type="entry name" value="Ig-like_dom"/>
</dbReference>
<feature type="chain" id="PRO_5035272252" description="Inactive tyrosine-protein kinase 7" evidence="5">
    <location>
        <begin position="26"/>
        <end position="1126"/>
    </location>
</feature>
<dbReference type="FunFam" id="1.10.510.10:FF:000200">
    <property type="entry name" value="inactive tyrosine-protein kinase 7"/>
    <property type="match status" value="1"/>
</dbReference>
<feature type="domain" description="Ig-like" evidence="7">
    <location>
        <begin position="611"/>
        <end position="698"/>
    </location>
</feature>
<keyword evidence="9" id="KW-1185">Reference proteome</keyword>
<feature type="compositionally biased region" description="Polar residues" evidence="3">
    <location>
        <begin position="770"/>
        <end position="791"/>
    </location>
</feature>
<dbReference type="GO" id="GO:0005524">
    <property type="term" value="F:ATP binding"/>
    <property type="evidence" value="ECO:0007669"/>
    <property type="project" value="InterPro"/>
</dbReference>
<feature type="domain" description="Ig-like" evidence="7">
    <location>
        <begin position="130"/>
        <end position="205"/>
    </location>
</feature>
<organism evidence="8 9">
    <name type="scientific">Allacma fusca</name>
    <dbReference type="NCBI Taxonomy" id="39272"/>
    <lineage>
        <taxon>Eukaryota</taxon>
        <taxon>Metazoa</taxon>
        <taxon>Ecdysozoa</taxon>
        <taxon>Arthropoda</taxon>
        <taxon>Hexapoda</taxon>
        <taxon>Collembola</taxon>
        <taxon>Symphypleona</taxon>
        <taxon>Sminthuridae</taxon>
        <taxon>Allacma</taxon>
    </lineage>
</organism>
<protein>
    <recommendedName>
        <fullName evidence="10">Inactive tyrosine-protein kinase 7</fullName>
    </recommendedName>
</protein>
<dbReference type="PROSITE" id="PS00109">
    <property type="entry name" value="PROTEIN_KINASE_TYR"/>
    <property type="match status" value="1"/>
</dbReference>
<dbReference type="SMART" id="SM00409">
    <property type="entry name" value="IG"/>
    <property type="match status" value="7"/>
</dbReference>
<dbReference type="GO" id="GO:0008046">
    <property type="term" value="F:axon guidance receptor activity"/>
    <property type="evidence" value="ECO:0007669"/>
    <property type="project" value="TreeGrafter"/>
</dbReference>
<dbReference type="Proteomes" id="UP000708208">
    <property type="component" value="Unassembled WGS sequence"/>
</dbReference>
<dbReference type="PROSITE" id="PS50835">
    <property type="entry name" value="IG_LIKE"/>
    <property type="match status" value="7"/>
</dbReference>
<dbReference type="InterPro" id="IPR001245">
    <property type="entry name" value="Ser-Thr/Tyr_kinase_cat_dom"/>
</dbReference>
<proteinExistence type="predicted"/>
<feature type="signal peptide" evidence="5">
    <location>
        <begin position="1"/>
        <end position="25"/>
    </location>
</feature>
<dbReference type="AlphaFoldDB" id="A0A8J2KBD6"/>
<keyword evidence="4" id="KW-0472">Membrane</keyword>
<dbReference type="InterPro" id="IPR013098">
    <property type="entry name" value="Ig_I-set"/>
</dbReference>
<feature type="domain" description="Protein kinase" evidence="6">
    <location>
        <begin position="849"/>
        <end position="1123"/>
    </location>
</feature>
<dbReference type="GO" id="GO:0030424">
    <property type="term" value="C:axon"/>
    <property type="evidence" value="ECO:0007669"/>
    <property type="project" value="TreeGrafter"/>
</dbReference>
<dbReference type="OrthoDB" id="2413561at2759"/>